<keyword evidence="1" id="KW-0812">Transmembrane</keyword>
<organism evidence="2 3">
    <name type="scientific">Oedothorax gibbosus</name>
    <dbReference type="NCBI Taxonomy" id="931172"/>
    <lineage>
        <taxon>Eukaryota</taxon>
        <taxon>Metazoa</taxon>
        <taxon>Ecdysozoa</taxon>
        <taxon>Arthropoda</taxon>
        <taxon>Chelicerata</taxon>
        <taxon>Arachnida</taxon>
        <taxon>Araneae</taxon>
        <taxon>Araneomorphae</taxon>
        <taxon>Entelegynae</taxon>
        <taxon>Araneoidea</taxon>
        <taxon>Linyphiidae</taxon>
        <taxon>Erigoninae</taxon>
        <taxon>Oedothorax</taxon>
    </lineage>
</organism>
<evidence type="ECO:0000256" key="1">
    <source>
        <dbReference type="SAM" id="Phobius"/>
    </source>
</evidence>
<comment type="caution">
    <text evidence="2">The sequence shown here is derived from an EMBL/GenBank/DDBJ whole genome shotgun (WGS) entry which is preliminary data.</text>
</comment>
<feature type="transmembrane region" description="Helical" evidence="1">
    <location>
        <begin position="118"/>
        <end position="144"/>
    </location>
</feature>
<reference evidence="2 3" key="1">
    <citation type="journal article" date="2022" name="Nat. Ecol. Evol.">
        <title>A masculinizing supergene underlies an exaggerated male reproductive morph in a spider.</title>
        <authorList>
            <person name="Hendrickx F."/>
            <person name="De Corte Z."/>
            <person name="Sonet G."/>
            <person name="Van Belleghem S.M."/>
            <person name="Kostlbacher S."/>
            <person name="Vangestel C."/>
        </authorList>
    </citation>
    <scope>NUCLEOTIDE SEQUENCE [LARGE SCALE GENOMIC DNA]</scope>
    <source>
        <strain evidence="2">W744_W776</strain>
    </source>
</reference>
<keyword evidence="1" id="KW-1133">Transmembrane helix</keyword>
<feature type="transmembrane region" description="Helical" evidence="1">
    <location>
        <begin position="15"/>
        <end position="39"/>
    </location>
</feature>
<keyword evidence="1" id="KW-0472">Membrane</keyword>
<keyword evidence="3" id="KW-1185">Reference proteome</keyword>
<protein>
    <submittedName>
        <fullName evidence="2">Uncharacterized protein</fullName>
    </submittedName>
</protein>
<dbReference type="AlphaFoldDB" id="A0AAV6W0Q1"/>
<sequence length="244" mass="26860">MATYYRQKLYRRQKACLVTSVFILVLGLAQLALGVLFSLKPKHRKCHKPKHMLFGVYLVVAGIAGLASYWPRGSQARARGSVALFVVFCGLASVMVILDNTAFGCVTNHANEGSMQLYTILGIVEVTGMYLAHLLCALCIGLSCPDIWSHKNKLVSKSEKLLNSSRKMKSSKQALHLPEAYTHIQEATGTGEKVTVVSLPESEGIVYAVPEEQYVIRRGDATYMAPVGNTQLTAFFPTYRNQAD</sequence>
<gene>
    <name evidence="2" type="ORF">JTE90_016831</name>
</gene>
<feature type="transmembrane region" description="Helical" evidence="1">
    <location>
        <begin position="82"/>
        <end position="98"/>
    </location>
</feature>
<dbReference type="EMBL" id="JAFNEN010000006">
    <property type="protein sequence ID" value="KAG8201354.1"/>
    <property type="molecule type" value="Genomic_DNA"/>
</dbReference>
<proteinExistence type="predicted"/>
<dbReference type="Proteomes" id="UP000827092">
    <property type="component" value="Unassembled WGS sequence"/>
</dbReference>
<name>A0AAV6W0Q1_9ARAC</name>
<evidence type="ECO:0000313" key="2">
    <source>
        <dbReference type="EMBL" id="KAG8201354.1"/>
    </source>
</evidence>
<evidence type="ECO:0000313" key="3">
    <source>
        <dbReference type="Proteomes" id="UP000827092"/>
    </source>
</evidence>
<feature type="transmembrane region" description="Helical" evidence="1">
    <location>
        <begin position="51"/>
        <end position="70"/>
    </location>
</feature>
<accession>A0AAV6W0Q1</accession>